<dbReference type="Gene3D" id="3.40.50.1820">
    <property type="entry name" value="alpha/beta hydrolase"/>
    <property type="match status" value="1"/>
</dbReference>
<dbReference type="Proteomes" id="UP000811255">
    <property type="component" value="Unassembled WGS sequence"/>
</dbReference>
<accession>A0ABS5W647</accession>
<gene>
    <name evidence="1" type="ORF">KK137_10170</name>
</gene>
<evidence type="ECO:0000313" key="1">
    <source>
        <dbReference type="EMBL" id="MBT2134700.1"/>
    </source>
</evidence>
<dbReference type="InterPro" id="IPR029058">
    <property type="entry name" value="AB_hydrolase_fold"/>
</dbReference>
<dbReference type="EMBL" id="JAHFVK010000002">
    <property type="protein sequence ID" value="MBT2134700.1"/>
    <property type="molecule type" value="Genomic_DNA"/>
</dbReference>
<reference evidence="1 2" key="1">
    <citation type="submission" date="2021-05" db="EMBL/GenBank/DDBJ databases">
        <title>Croceibacterium sp. LX-88 genome sequence.</title>
        <authorList>
            <person name="Luo X."/>
        </authorList>
    </citation>
    <scope>NUCLEOTIDE SEQUENCE [LARGE SCALE GENOMIC DNA]</scope>
    <source>
        <strain evidence="1 2">LX-88</strain>
    </source>
</reference>
<evidence type="ECO:0000313" key="2">
    <source>
        <dbReference type="Proteomes" id="UP000811255"/>
    </source>
</evidence>
<dbReference type="PANTHER" id="PTHR33428">
    <property type="entry name" value="CHLOROPHYLLASE-2, CHLOROPLASTIC"/>
    <property type="match status" value="1"/>
</dbReference>
<sequence>MEVDPTLPRHVIYRPRDLGPFAAKKLGVYVWGNGACSDDGASVRNHLLEIASHGYLVIASGFVGEELARVQAARPAAGPGLPLTVPTTTQDLRDGLDWALAQQGRAGSKYRGAIDPAKVAVSGFSCGGVQAIELATSDERVNTLIVQNSGLFPQGAARIPGMDLGKEALTKLRTPVLYIQGGPTDIAWQNGRDDFERISHVPIVMVGLPVGHGGTYHDPHGGAAAGIAVDWLEWQLRGNEDASRSFVGANCRICTVPGWTIDRKGL</sequence>
<organism evidence="1 2">
    <name type="scientific">Croceibacterium selenioxidans</name>
    <dbReference type="NCBI Taxonomy" id="2838833"/>
    <lineage>
        <taxon>Bacteria</taxon>
        <taxon>Pseudomonadati</taxon>
        <taxon>Pseudomonadota</taxon>
        <taxon>Alphaproteobacteria</taxon>
        <taxon>Sphingomonadales</taxon>
        <taxon>Erythrobacteraceae</taxon>
        <taxon>Croceibacterium</taxon>
    </lineage>
</organism>
<comment type="caution">
    <text evidence="1">The sequence shown here is derived from an EMBL/GenBank/DDBJ whole genome shotgun (WGS) entry which is preliminary data.</text>
</comment>
<name>A0ABS5W647_9SPHN</name>
<evidence type="ECO:0008006" key="3">
    <source>
        <dbReference type="Google" id="ProtNLM"/>
    </source>
</evidence>
<proteinExistence type="predicted"/>
<keyword evidence="2" id="KW-1185">Reference proteome</keyword>
<dbReference type="PANTHER" id="PTHR33428:SF14">
    <property type="entry name" value="CARBOXYLESTERASE TYPE B DOMAIN-CONTAINING PROTEIN"/>
    <property type="match status" value="1"/>
</dbReference>
<dbReference type="SUPFAM" id="SSF53474">
    <property type="entry name" value="alpha/beta-Hydrolases"/>
    <property type="match status" value="1"/>
</dbReference>
<protein>
    <recommendedName>
        <fullName evidence="3">Alpha/beta hydrolase</fullName>
    </recommendedName>
</protein>